<dbReference type="EMBL" id="ML986500">
    <property type="protein sequence ID" value="KAF2274863.1"/>
    <property type="molecule type" value="Genomic_DNA"/>
</dbReference>
<dbReference type="GeneID" id="54553027"/>
<proteinExistence type="predicted"/>
<reference evidence="3" key="1">
    <citation type="journal article" date="2020" name="Stud. Mycol.">
        <title>101 Dothideomycetes genomes: a test case for predicting lifestyles and emergence of pathogens.</title>
        <authorList>
            <person name="Haridas S."/>
            <person name="Albert R."/>
            <person name="Binder M."/>
            <person name="Bloem J."/>
            <person name="Labutti K."/>
            <person name="Salamov A."/>
            <person name="Andreopoulos B."/>
            <person name="Baker S."/>
            <person name="Barry K."/>
            <person name="Bills G."/>
            <person name="Bluhm B."/>
            <person name="Cannon C."/>
            <person name="Castanera R."/>
            <person name="Culley D."/>
            <person name="Daum C."/>
            <person name="Ezra D."/>
            <person name="Gonzalez J."/>
            <person name="Henrissat B."/>
            <person name="Kuo A."/>
            <person name="Liang C."/>
            <person name="Lipzen A."/>
            <person name="Lutzoni F."/>
            <person name="Magnuson J."/>
            <person name="Mondo S."/>
            <person name="Nolan M."/>
            <person name="Ohm R."/>
            <person name="Pangilinan J."/>
            <person name="Park H.-J."/>
            <person name="Ramirez L."/>
            <person name="Alfaro M."/>
            <person name="Sun H."/>
            <person name="Tritt A."/>
            <person name="Yoshinaga Y."/>
            <person name="Zwiers L.-H."/>
            <person name="Turgeon B."/>
            <person name="Goodwin S."/>
            <person name="Spatafora J."/>
            <person name="Crous P."/>
            <person name="Grigoriev I."/>
        </authorList>
    </citation>
    <scope>NUCLEOTIDE SEQUENCE</scope>
    <source>
        <strain evidence="3">CBS 379.55</strain>
    </source>
</reference>
<dbReference type="InterPro" id="IPR001810">
    <property type="entry name" value="F-box_dom"/>
</dbReference>
<protein>
    <recommendedName>
        <fullName evidence="2">F-box domain-containing protein</fullName>
    </recommendedName>
</protein>
<evidence type="ECO:0000259" key="2">
    <source>
        <dbReference type="PROSITE" id="PS50181"/>
    </source>
</evidence>
<accession>A0A6A6JFC8</accession>
<feature type="region of interest" description="Disordered" evidence="1">
    <location>
        <begin position="241"/>
        <end position="262"/>
    </location>
</feature>
<dbReference type="RefSeq" id="XP_033652402.1">
    <property type="nucleotide sequence ID" value="XM_033799852.1"/>
</dbReference>
<keyword evidence="4" id="KW-1185">Reference proteome</keyword>
<feature type="domain" description="F-box" evidence="2">
    <location>
        <begin position="1"/>
        <end position="48"/>
    </location>
</feature>
<evidence type="ECO:0000256" key="1">
    <source>
        <dbReference type="SAM" id="MobiDB-lite"/>
    </source>
</evidence>
<gene>
    <name evidence="3" type="ORF">EI97DRAFT_443735</name>
</gene>
<feature type="compositionally biased region" description="Acidic residues" evidence="1">
    <location>
        <begin position="241"/>
        <end position="253"/>
    </location>
</feature>
<sequence>MALLELPPEILMQIMDYVGSSYFRQNLGCLTVCKQWFTFARTAYFKDLQLSQNSLQRLMSSHDVERGLPLVRNSLEILDLELKGFEDWRSIPESGSYSQDANVLDAPSWDWDHGLALRLAWTRVLDIDLARLAIIAKESPRLRVFTLEGGARQLSLSNESPLTTSATHSSACWPTEGGFLKLKADIEDQAKAFVAHMASPRFIRILTHTLPQLEMRSFDVLTGKCMRLADNMAWEDDGEIIEEDSDSESEILDDGFSTSSDE</sequence>
<organism evidence="3 4">
    <name type="scientific">Westerdykella ornata</name>
    <dbReference type="NCBI Taxonomy" id="318751"/>
    <lineage>
        <taxon>Eukaryota</taxon>
        <taxon>Fungi</taxon>
        <taxon>Dikarya</taxon>
        <taxon>Ascomycota</taxon>
        <taxon>Pezizomycotina</taxon>
        <taxon>Dothideomycetes</taxon>
        <taxon>Pleosporomycetidae</taxon>
        <taxon>Pleosporales</taxon>
        <taxon>Sporormiaceae</taxon>
        <taxon>Westerdykella</taxon>
    </lineage>
</organism>
<evidence type="ECO:0000313" key="4">
    <source>
        <dbReference type="Proteomes" id="UP000800097"/>
    </source>
</evidence>
<name>A0A6A6JFC8_WESOR</name>
<dbReference type="Proteomes" id="UP000800097">
    <property type="component" value="Unassembled WGS sequence"/>
</dbReference>
<dbReference type="AlphaFoldDB" id="A0A6A6JFC8"/>
<dbReference type="OrthoDB" id="3637487at2759"/>
<dbReference type="PROSITE" id="PS50181">
    <property type="entry name" value="FBOX"/>
    <property type="match status" value="1"/>
</dbReference>
<evidence type="ECO:0000313" key="3">
    <source>
        <dbReference type="EMBL" id="KAF2274863.1"/>
    </source>
</evidence>